<dbReference type="RefSeq" id="WP_284056076.1">
    <property type="nucleotide sequence ID" value="NZ_JAMSLR010000002.1"/>
</dbReference>
<evidence type="ECO:0000313" key="2">
    <source>
        <dbReference type="Proteomes" id="UP001165306"/>
    </source>
</evidence>
<proteinExistence type="predicted"/>
<dbReference type="EMBL" id="JAMSLR010000002">
    <property type="protein sequence ID" value="MCM8748294.1"/>
    <property type="molecule type" value="Genomic_DNA"/>
</dbReference>
<dbReference type="Proteomes" id="UP001165306">
    <property type="component" value="Unassembled WGS sequence"/>
</dbReference>
<keyword evidence="2" id="KW-1185">Reference proteome</keyword>
<organism evidence="1 2">
    <name type="scientific">Thermalbibacter longus</name>
    <dbReference type="NCBI Taxonomy" id="2951981"/>
    <lineage>
        <taxon>Bacteria</taxon>
        <taxon>Pseudomonadati</taxon>
        <taxon>Thermomicrobiota</taxon>
        <taxon>Thermomicrobia</taxon>
        <taxon>Thermomicrobiales</taxon>
        <taxon>Thermomicrobiaceae</taxon>
        <taxon>Thermalbibacter</taxon>
    </lineage>
</organism>
<sequence length="194" mass="21444">MGEPGLARLPNQQQILLRLDGARRQAEQASTALESGDHAGLESALCAAIDQALKAVTAALYGFNSLLPNPLPASRVTRRNLRDRFVAVQARSAVLELLDRESRPQEGWLWWLDRKEASSAFASLIRPSADAKMPPALWRDPLDPAHGVEMLRPDRYVQQAVEQVGRLIEEIGRLAGPDIAAYREAARRQPGRLI</sequence>
<reference evidence="1" key="1">
    <citation type="submission" date="2022-06" db="EMBL/GenBank/DDBJ databases">
        <title>CFH 74404 Thermomicrobiaceae sp.</title>
        <authorList>
            <person name="Ming H."/>
            <person name="Li W.-J."/>
            <person name="Zhao Z."/>
        </authorList>
    </citation>
    <scope>NUCLEOTIDE SEQUENCE</scope>
    <source>
        <strain evidence="1">CFH 74404</strain>
    </source>
</reference>
<comment type="caution">
    <text evidence="1">The sequence shown here is derived from an EMBL/GenBank/DDBJ whole genome shotgun (WGS) entry which is preliminary data.</text>
</comment>
<gene>
    <name evidence="1" type="ORF">NET02_03985</name>
</gene>
<accession>A0AA41W9K3</accession>
<dbReference type="AlphaFoldDB" id="A0AA41W9K3"/>
<protein>
    <submittedName>
        <fullName evidence="1">Uncharacterized protein</fullName>
    </submittedName>
</protein>
<evidence type="ECO:0000313" key="1">
    <source>
        <dbReference type="EMBL" id="MCM8748294.1"/>
    </source>
</evidence>
<name>A0AA41W9K3_9BACT</name>